<dbReference type="AlphaFoldDB" id="A0A494XRJ0"/>
<proteinExistence type="predicted"/>
<organism evidence="2 3">
    <name type="scientific">Trinickia fusca</name>
    <dbReference type="NCBI Taxonomy" id="2419777"/>
    <lineage>
        <taxon>Bacteria</taxon>
        <taxon>Pseudomonadati</taxon>
        <taxon>Pseudomonadota</taxon>
        <taxon>Betaproteobacteria</taxon>
        <taxon>Burkholderiales</taxon>
        <taxon>Burkholderiaceae</taxon>
        <taxon>Trinickia</taxon>
    </lineage>
</organism>
<comment type="caution">
    <text evidence="2">The sequence shown here is derived from an EMBL/GenBank/DDBJ whole genome shotgun (WGS) entry which is preliminary data.</text>
</comment>
<dbReference type="RefSeq" id="WP_121276761.1">
    <property type="nucleotide sequence ID" value="NZ_RBZV01000002.1"/>
</dbReference>
<name>A0A494XRJ0_9BURK</name>
<evidence type="ECO:0000313" key="2">
    <source>
        <dbReference type="EMBL" id="RKP50729.1"/>
    </source>
</evidence>
<feature type="domain" description="Tlde1" evidence="1">
    <location>
        <begin position="26"/>
        <end position="65"/>
    </location>
</feature>
<dbReference type="InterPro" id="IPR021225">
    <property type="entry name" value="Tlde1_dom"/>
</dbReference>
<dbReference type="OrthoDB" id="6490254at2"/>
<reference evidence="2 3" key="1">
    <citation type="submission" date="2018-10" db="EMBL/GenBank/DDBJ databases">
        <title>Paraburkholderia sp. 7MK8-2, isolated from soil.</title>
        <authorList>
            <person name="Gao Z.-H."/>
            <person name="Qiu L.-H."/>
        </authorList>
    </citation>
    <scope>NUCLEOTIDE SEQUENCE [LARGE SCALE GENOMIC DNA]</scope>
    <source>
        <strain evidence="2 3">7MK8-2</strain>
    </source>
</reference>
<dbReference type="Pfam" id="PF10908">
    <property type="entry name" value="Tlde1_dom"/>
    <property type="match status" value="1"/>
</dbReference>
<keyword evidence="3" id="KW-1185">Reference proteome</keyword>
<dbReference type="EMBL" id="RBZV01000002">
    <property type="protein sequence ID" value="RKP50729.1"/>
    <property type="molecule type" value="Genomic_DNA"/>
</dbReference>
<accession>A0A494XRJ0</accession>
<evidence type="ECO:0000313" key="3">
    <source>
        <dbReference type="Proteomes" id="UP000280434"/>
    </source>
</evidence>
<protein>
    <submittedName>
        <fullName evidence="2">DUF2778 domain-containing protein</fullName>
    </submittedName>
</protein>
<dbReference type="Proteomes" id="UP000280434">
    <property type="component" value="Unassembled WGS sequence"/>
</dbReference>
<sequence length="77" mass="8219">MRLIQCTFKLNSKQTSVLACPGVGGLAAFSGQRDGRDNPAAAAKEDIGPIPKGTYYIVDRQSGPRTTFKAYGTVEVQ</sequence>
<evidence type="ECO:0000259" key="1">
    <source>
        <dbReference type="Pfam" id="PF10908"/>
    </source>
</evidence>
<gene>
    <name evidence="2" type="ORF">D7S89_06500</name>
</gene>